<feature type="domain" description="DUF1508" evidence="1">
    <location>
        <begin position="10"/>
        <end position="57"/>
    </location>
</feature>
<protein>
    <recommendedName>
        <fullName evidence="1">DUF1508 domain-containing protein</fullName>
    </recommendedName>
</protein>
<accession>A0A1M6F137</accession>
<dbReference type="RefSeq" id="WP_073048788.1">
    <property type="nucleotide sequence ID" value="NZ_FQZL01000008.1"/>
</dbReference>
<gene>
    <name evidence="2" type="ORF">SAMN02745751_01315</name>
</gene>
<reference evidence="2 3" key="1">
    <citation type="submission" date="2016-11" db="EMBL/GenBank/DDBJ databases">
        <authorList>
            <person name="Jaros S."/>
            <person name="Januszkiewicz K."/>
            <person name="Wedrychowicz H."/>
        </authorList>
    </citation>
    <scope>NUCLEOTIDE SEQUENCE [LARGE SCALE GENOMIC DNA]</scope>
    <source>
        <strain evidence="2 3">DSM 17477</strain>
    </source>
</reference>
<evidence type="ECO:0000259" key="1">
    <source>
        <dbReference type="Pfam" id="PF07411"/>
    </source>
</evidence>
<dbReference type="PANTHER" id="PTHR40606:SF1">
    <property type="entry name" value="UPF0339 PROTEIN YEGP"/>
    <property type="match status" value="1"/>
</dbReference>
<dbReference type="SUPFAM" id="SSF160113">
    <property type="entry name" value="YegP-like"/>
    <property type="match status" value="1"/>
</dbReference>
<dbReference type="STRING" id="1121476.SAMN02745751_01315"/>
<dbReference type="AlphaFoldDB" id="A0A1M6F137"/>
<dbReference type="InterPro" id="IPR051141">
    <property type="entry name" value="UPF0339_domain"/>
</dbReference>
<dbReference type="InterPro" id="IPR010879">
    <property type="entry name" value="DUF1508"/>
</dbReference>
<dbReference type="Gene3D" id="3.30.160.160">
    <property type="entry name" value="YegP-like"/>
    <property type="match status" value="1"/>
</dbReference>
<name>A0A1M6F137_9FIRM</name>
<sequence length="62" mass="6934">MSGKFEVYRDKAGEFRFRLKASNGQVIASGQGYKTKESCLHGIESVRKNAADAKIVELEEVR</sequence>
<proteinExistence type="predicted"/>
<dbReference type="Pfam" id="PF07411">
    <property type="entry name" value="DUF1508"/>
    <property type="match status" value="1"/>
</dbReference>
<dbReference type="EMBL" id="FQZL01000008">
    <property type="protein sequence ID" value="SHI91412.1"/>
    <property type="molecule type" value="Genomic_DNA"/>
</dbReference>
<dbReference type="OrthoDB" id="9802792at2"/>
<evidence type="ECO:0000313" key="3">
    <source>
        <dbReference type="Proteomes" id="UP000184052"/>
    </source>
</evidence>
<dbReference type="Proteomes" id="UP000184052">
    <property type="component" value="Unassembled WGS sequence"/>
</dbReference>
<organism evidence="2 3">
    <name type="scientific">Dethiosulfatibacter aminovorans DSM 17477</name>
    <dbReference type="NCBI Taxonomy" id="1121476"/>
    <lineage>
        <taxon>Bacteria</taxon>
        <taxon>Bacillati</taxon>
        <taxon>Bacillota</taxon>
        <taxon>Tissierellia</taxon>
        <taxon>Dethiosulfatibacter</taxon>
    </lineage>
</organism>
<keyword evidence="3" id="KW-1185">Reference proteome</keyword>
<dbReference type="PANTHER" id="PTHR40606">
    <property type="match status" value="1"/>
</dbReference>
<evidence type="ECO:0000313" key="2">
    <source>
        <dbReference type="EMBL" id="SHI91412.1"/>
    </source>
</evidence>
<dbReference type="InterPro" id="IPR036913">
    <property type="entry name" value="YegP-like_sf"/>
</dbReference>